<evidence type="ECO:0000313" key="7">
    <source>
        <dbReference type="Proteomes" id="UP000777784"/>
    </source>
</evidence>
<evidence type="ECO:0000256" key="1">
    <source>
        <dbReference type="ARBA" id="ARBA00022485"/>
    </source>
</evidence>
<protein>
    <submittedName>
        <fullName evidence="6">(Fe-S)-binding protein</fullName>
    </submittedName>
</protein>
<evidence type="ECO:0000259" key="5">
    <source>
        <dbReference type="PROSITE" id="PS51379"/>
    </source>
</evidence>
<dbReference type="InterPro" id="IPR017900">
    <property type="entry name" value="4Fe4S_Fe_S_CS"/>
</dbReference>
<dbReference type="EMBL" id="JAHJDP010000074">
    <property type="protein sequence ID" value="MBU2691756.1"/>
    <property type="molecule type" value="Genomic_DNA"/>
</dbReference>
<dbReference type="PROSITE" id="PS00198">
    <property type="entry name" value="4FE4S_FER_1"/>
    <property type="match status" value="1"/>
</dbReference>
<comment type="caution">
    <text evidence="6">The sequence shown here is derived from an EMBL/GenBank/DDBJ whole genome shotgun (WGS) entry which is preliminary data.</text>
</comment>
<dbReference type="InterPro" id="IPR050294">
    <property type="entry name" value="RnfB_subfamily"/>
</dbReference>
<evidence type="ECO:0000256" key="3">
    <source>
        <dbReference type="ARBA" id="ARBA00023004"/>
    </source>
</evidence>
<keyword evidence="3" id="KW-0408">Iron</keyword>
<evidence type="ECO:0000313" key="6">
    <source>
        <dbReference type="EMBL" id="MBU2691756.1"/>
    </source>
</evidence>
<name>A0A948RXG4_UNCEI</name>
<accession>A0A948RXG4</accession>
<sequence>MGKVLKVAARDQCIGCLSCMYSCSRTWHEALTTSKSAIRIRTYMGTEGAFSIRACRACTNPGCVAACPTGALTQRSNGALKLDAEKCTSCGDCVKACLIQALQWDDETKLPLPCSHCGVCVRYCPNEVLVMGERKEESRVEANS</sequence>
<dbReference type="Gene3D" id="3.30.70.20">
    <property type="match status" value="2"/>
</dbReference>
<dbReference type="PROSITE" id="PS51379">
    <property type="entry name" value="4FE4S_FER_2"/>
    <property type="match status" value="3"/>
</dbReference>
<organism evidence="6 7">
    <name type="scientific">Eiseniibacteriota bacterium</name>
    <dbReference type="NCBI Taxonomy" id="2212470"/>
    <lineage>
        <taxon>Bacteria</taxon>
        <taxon>Candidatus Eiseniibacteriota</taxon>
    </lineage>
</organism>
<proteinExistence type="predicted"/>
<dbReference type="CDD" id="cd16370">
    <property type="entry name" value="DMSOR_beta_like"/>
    <property type="match status" value="1"/>
</dbReference>
<dbReference type="Pfam" id="PF13247">
    <property type="entry name" value="Fer4_11"/>
    <property type="match status" value="1"/>
</dbReference>
<evidence type="ECO:0000256" key="2">
    <source>
        <dbReference type="ARBA" id="ARBA00022723"/>
    </source>
</evidence>
<evidence type="ECO:0000256" key="4">
    <source>
        <dbReference type="ARBA" id="ARBA00023014"/>
    </source>
</evidence>
<dbReference type="Pfam" id="PF12800">
    <property type="entry name" value="Fer4_4"/>
    <property type="match status" value="1"/>
</dbReference>
<feature type="domain" description="4Fe-4S ferredoxin-type" evidence="5">
    <location>
        <begin position="78"/>
        <end position="107"/>
    </location>
</feature>
<dbReference type="AlphaFoldDB" id="A0A948RXG4"/>
<dbReference type="PANTHER" id="PTHR42859:SF15">
    <property type="entry name" value="IRON-SULFUR CLUSTER BINDING PROTEIN"/>
    <property type="match status" value="1"/>
</dbReference>
<gene>
    <name evidence="6" type="ORF">KJ970_12590</name>
</gene>
<keyword evidence="1" id="KW-0004">4Fe-4S</keyword>
<dbReference type="GO" id="GO:0051539">
    <property type="term" value="F:4 iron, 4 sulfur cluster binding"/>
    <property type="evidence" value="ECO:0007669"/>
    <property type="project" value="UniProtKB-KW"/>
</dbReference>
<dbReference type="SUPFAM" id="SSF54862">
    <property type="entry name" value="4Fe-4S ferredoxins"/>
    <property type="match status" value="1"/>
</dbReference>
<dbReference type="GO" id="GO:0046872">
    <property type="term" value="F:metal ion binding"/>
    <property type="evidence" value="ECO:0007669"/>
    <property type="project" value="UniProtKB-KW"/>
</dbReference>
<dbReference type="Proteomes" id="UP000777784">
    <property type="component" value="Unassembled WGS sequence"/>
</dbReference>
<dbReference type="PANTHER" id="PTHR42859">
    <property type="entry name" value="OXIDOREDUCTASE"/>
    <property type="match status" value="1"/>
</dbReference>
<dbReference type="InterPro" id="IPR017896">
    <property type="entry name" value="4Fe4S_Fe-S-bd"/>
</dbReference>
<keyword evidence="4" id="KW-0411">Iron-sulfur</keyword>
<keyword evidence="2" id="KW-0479">Metal-binding</keyword>
<feature type="domain" description="4Fe-4S ferredoxin-type" evidence="5">
    <location>
        <begin position="114"/>
        <end position="134"/>
    </location>
</feature>
<feature type="domain" description="4Fe-4S ferredoxin-type" evidence="5">
    <location>
        <begin position="46"/>
        <end position="77"/>
    </location>
</feature>
<reference evidence="6" key="1">
    <citation type="submission" date="2021-05" db="EMBL/GenBank/DDBJ databases">
        <title>Energy efficiency and biological interactions define the core microbiome of deep oligotrophic groundwater.</title>
        <authorList>
            <person name="Mehrshad M."/>
            <person name="Lopez-Fernandez M."/>
            <person name="Bell E."/>
            <person name="Bernier-Latmani R."/>
            <person name="Bertilsson S."/>
            <person name="Dopson M."/>
        </authorList>
    </citation>
    <scope>NUCLEOTIDE SEQUENCE</scope>
    <source>
        <strain evidence="6">Modern_marine.mb.64</strain>
    </source>
</reference>